<reference evidence="1 2" key="1">
    <citation type="submission" date="2013-06" db="EMBL/GenBank/DDBJ databases">
        <title>Draft genome sequence of Thauera terpenica.</title>
        <authorList>
            <person name="Liu B."/>
            <person name="Frostegard A.H."/>
            <person name="Shapleigh J.P."/>
        </authorList>
    </citation>
    <scope>NUCLEOTIDE SEQUENCE [LARGE SCALE GENOMIC DNA]</scope>
    <source>
        <strain evidence="1 2">58Eu</strain>
    </source>
</reference>
<dbReference type="EMBL" id="ATJV01000048">
    <property type="protein sequence ID" value="EPZ16213.1"/>
    <property type="molecule type" value="Genomic_DNA"/>
</dbReference>
<evidence type="ECO:0000313" key="1">
    <source>
        <dbReference type="EMBL" id="EPZ16213.1"/>
    </source>
</evidence>
<dbReference type="OrthoDB" id="8527311at2"/>
<dbReference type="Proteomes" id="UP000015455">
    <property type="component" value="Unassembled WGS sequence"/>
</dbReference>
<dbReference type="RefSeq" id="WP_021249056.1">
    <property type="nucleotide sequence ID" value="NZ_ATJV01000048.1"/>
</dbReference>
<accession>T0B068</accession>
<keyword evidence="2" id="KW-1185">Reference proteome</keyword>
<proteinExistence type="predicted"/>
<comment type="caution">
    <text evidence="1">The sequence shown here is derived from an EMBL/GenBank/DDBJ whole genome shotgun (WGS) entry which is preliminary data.</text>
</comment>
<name>T0B068_9RHOO</name>
<dbReference type="AlphaFoldDB" id="T0B068"/>
<dbReference type="PATRIC" id="fig|1348657.5.peg.1630"/>
<organism evidence="1 2">
    <name type="scientific">Thauera terpenica 58Eu</name>
    <dbReference type="NCBI Taxonomy" id="1348657"/>
    <lineage>
        <taxon>Bacteria</taxon>
        <taxon>Pseudomonadati</taxon>
        <taxon>Pseudomonadota</taxon>
        <taxon>Betaproteobacteria</taxon>
        <taxon>Rhodocyclales</taxon>
        <taxon>Zoogloeaceae</taxon>
        <taxon>Thauera</taxon>
    </lineage>
</organism>
<evidence type="ECO:0000313" key="2">
    <source>
        <dbReference type="Proteomes" id="UP000015455"/>
    </source>
</evidence>
<gene>
    <name evidence="1" type="ORF">M622_03275</name>
</gene>
<dbReference type="STRING" id="1348657.M622_03275"/>
<sequence length="80" mass="9295">MHNPSPNPPLSWPELPDEAVVALQYALHDFVMFFEAHYLGQIERHNHERSRETLVQPDFVQPDFVQPDLFRSADPDAPPF</sequence>
<protein>
    <submittedName>
        <fullName evidence="1">Uncharacterized protein</fullName>
    </submittedName>
</protein>